<evidence type="ECO:0000313" key="7">
    <source>
        <dbReference type="EMBL" id="KFX41339.1"/>
    </source>
</evidence>
<evidence type="ECO:0000256" key="6">
    <source>
        <dbReference type="ARBA" id="ARBA00023242"/>
    </source>
</evidence>
<evidence type="ECO:0000256" key="4">
    <source>
        <dbReference type="ARBA" id="ARBA00023125"/>
    </source>
</evidence>
<dbReference type="InterPro" id="IPR052360">
    <property type="entry name" value="Transcr_Regulatory_Proteins"/>
</dbReference>
<keyword evidence="6" id="KW-0539">Nucleus</keyword>
<comment type="caution">
    <text evidence="7">The sequence shown here is derived from an EMBL/GenBank/DDBJ whole genome shotgun (WGS) entry which is preliminary data.</text>
</comment>
<dbReference type="eggNOG" id="ENOG502RS49">
    <property type="taxonomic scope" value="Eukaryota"/>
</dbReference>
<keyword evidence="5" id="KW-0804">Transcription</keyword>
<evidence type="ECO:0000256" key="3">
    <source>
        <dbReference type="ARBA" id="ARBA00023015"/>
    </source>
</evidence>
<keyword evidence="3" id="KW-0805">Transcription regulation</keyword>
<evidence type="ECO:0000256" key="5">
    <source>
        <dbReference type="ARBA" id="ARBA00023163"/>
    </source>
</evidence>
<name>A0A093UUE7_TALMA</name>
<sequence>MSTQCKKWLNQAPEIKTRVQNLQICRSEPAVWDAMIAISSLFENTNSSSSLSPRQESILGSLKEATHLYGQGVHLILTLWAQKSSGVLTATQASLLRDMIIPIFIRLASFSPKNTWGLAITMVQETEYALSLPEQFSSLKSAREAIVMLSAEISLFEQICEQYLQNSHAWQIPEDMACQQKTLSARLESWNIAFINLIDSFCKKDDSSPLHVSIGALLSSHYEMLYVILAVCGSPLRITTDKYTRNFQTIVKKAAVALNNTARYDSTQAPYTFELGLGLPLWFTCLRCREPTTRRAALALLRRTHQVQGFSKRDQGAALIELIMMLEETSATVMNAAEVGDNITSPQTFDEFTDYESYSQGSSVSSSPFSTLQSEVAAASSSLLTEMETEPRVVIVIPQEARIRPHGAFQLGDDLPAGLVEEDILKSNLISGQTYLHISRNEHDLCNNTWRMVHDFIPMGL</sequence>
<evidence type="ECO:0000256" key="2">
    <source>
        <dbReference type="ARBA" id="ARBA00022833"/>
    </source>
</evidence>
<keyword evidence="1" id="KW-0479">Metal-binding</keyword>
<dbReference type="PANTHER" id="PTHR36206">
    <property type="entry name" value="ASPERCRYPTIN BIOSYNTHESIS CLUSTER-SPECIFIC TRANSCRIPTION REGULATOR ATNN-RELATED"/>
    <property type="match status" value="1"/>
</dbReference>
<dbReference type="HOGENOM" id="CLU_744290_0_0_1"/>
<reference evidence="7" key="1">
    <citation type="journal article" date="2014" name="PLoS Genet.">
        <title>Signature Gene Expression Reveals Novel Clues to the Molecular Mechanisms of Dimorphic Transition in Penicillium marneffei.</title>
        <authorList>
            <person name="Yang E."/>
            <person name="Wang G."/>
            <person name="Cai J."/>
            <person name="Woo P.C."/>
            <person name="Lau S.K."/>
            <person name="Yuen K.-Y."/>
            <person name="Chow W.-N."/>
            <person name="Lin X."/>
        </authorList>
    </citation>
    <scope>NUCLEOTIDE SEQUENCE [LARGE SCALE GENOMIC DNA]</scope>
    <source>
        <strain evidence="7">PM1</strain>
    </source>
</reference>
<dbReference type="PANTHER" id="PTHR36206:SF14">
    <property type="entry name" value="ZN(2)-C6 FUNGAL-TYPE DOMAIN-CONTAINING PROTEIN-RELATED"/>
    <property type="match status" value="1"/>
</dbReference>
<organism evidence="7">
    <name type="scientific">Talaromyces marneffei PM1</name>
    <dbReference type="NCBI Taxonomy" id="1077442"/>
    <lineage>
        <taxon>Eukaryota</taxon>
        <taxon>Fungi</taxon>
        <taxon>Dikarya</taxon>
        <taxon>Ascomycota</taxon>
        <taxon>Pezizomycotina</taxon>
        <taxon>Eurotiomycetes</taxon>
        <taxon>Eurotiomycetidae</taxon>
        <taxon>Eurotiales</taxon>
        <taxon>Trichocomaceae</taxon>
        <taxon>Talaromyces</taxon>
        <taxon>Talaromyces sect. Talaromyces</taxon>
    </lineage>
</organism>
<dbReference type="GO" id="GO:0046872">
    <property type="term" value="F:metal ion binding"/>
    <property type="evidence" value="ECO:0007669"/>
    <property type="project" value="UniProtKB-KW"/>
</dbReference>
<evidence type="ECO:0000256" key="1">
    <source>
        <dbReference type="ARBA" id="ARBA00022723"/>
    </source>
</evidence>
<dbReference type="GO" id="GO:0003677">
    <property type="term" value="F:DNA binding"/>
    <property type="evidence" value="ECO:0007669"/>
    <property type="project" value="UniProtKB-KW"/>
</dbReference>
<proteinExistence type="predicted"/>
<protein>
    <submittedName>
        <fullName evidence="7">Elongator complex protein 1</fullName>
    </submittedName>
</protein>
<dbReference type="AlphaFoldDB" id="A0A093UUE7"/>
<accession>A0A093UUE7</accession>
<keyword evidence="4" id="KW-0238">DNA-binding</keyword>
<keyword evidence="2" id="KW-0862">Zinc</keyword>
<dbReference type="EMBL" id="JPOX01000062">
    <property type="protein sequence ID" value="KFX41339.1"/>
    <property type="molecule type" value="Genomic_DNA"/>
</dbReference>
<gene>
    <name evidence="7" type="ORF">GQ26_0620040</name>
</gene>